<dbReference type="Gene3D" id="1.10.1520.10">
    <property type="entry name" value="Ribonuclease III domain"/>
    <property type="match status" value="1"/>
</dbReference>
<comment type="cofactor">
    <cofactor evidence="15">
        <name>Mg(2+)</name>
        <dbReference type="ChEBI" id="CHEBI:18420"/>
    </cofactor>
</comment>
<dbReference type="EC" id="3.1.26.3" evidence="15"/>
<keyword evidence="5 15" id="KW-0963">Cytoplasm</keyword>
<evidence type="ECO:0000256" key="3">
    <source>
        <dbReference type="ARBA" id="ARBA00010183"/>
    </source>
</evidence>
<keyword evidence="15" id="KW-0699">rRNA-binding</keyword>
<dbReference type="FunFam" id="3.30.160.20:FF:000003">
    <property type="entry name" value="Ribonuclease 3"/>
    <property type="match status" value="1"/>
</dbReference>
<dbReference type="SMART" id="SM00535">
    <property type="entry name" value="RIBOc"/>
    <property type="match status" value="1"/>
</dbReference>
<evidence type="ECO:0000256" key="9">
    <source>
        <dbReference type="ARBA" id="ARBA00022722"/>
    </source>
</evidence>
<evidence type="ECO:0000256" key="5">
    <source>
        <dbReference type="ARBA" id="ARBA00022490"/>
    </source>
</evidence>
<keyword evidence="13 15" id="KW-0460">Magnesium</keyword>
<dbReference type="PROSITE" id="PS00517">
    <property type="entry name" value="RNASE_3_1"/>
    <property type="match status" value="1"/>
</dbReference>
<comment type="subunit">
    <text evidence="4 15">Homodimer.</text>
</comment>
<comment type="subcellular location">
    <subcellularLocation>
        <location evidence="2 15">Cytoplasm</location>
    </subcellularLocation>
</comment>
<dbReference type="CDD" id="cd00593">
    <property type="entry name" value="RIBOc"/>
    <property type="match status" value="1"/>
</dbReference>
<keyword evidence="12 15" id="KW-0378">Hydrolase</keyword>
<evidence type="ECO:0000256" key="4">
    <source>
        <dbReference type="ARBA" id="ARBA00011738"/>
    </source>
</evidence>
<evidence type="ECO:0000313" key="19">
    <source>
        <dbReference type="Proteomes" id="UP001056209"/>
    </source>
</evidence>
<dbReference type="GO" id="GO:0006364">
    <property type="term" value="P:rRNA processing"/>
    <property type="evidence" value="ECO:0007669"/>
    <property type="project" value="UniProtKB-UniRule"/>
</dbReference>
<dbReference type="GO" id="GO:0019843">
    <property type="term" value="F:rRNA binding"/>
    <property type="evidence" value="ECO:0007669"/>
    <property type="project" value="UniProtKB-KW"/>
</dbReference>
<dbReference type="CDD" id="cd10845">
    <property type="entry name" value="DSRM_RNAse_III_family"/>
    <property type="match status" value="1"/>
</dbReference>
<dbReference type="GO" id="GO:0005737">
    <property type="term" value="C:cytoplasm"/>
    <property type="evidence" value="ECO:0007669"/>
    <property type="project" value="UniProtKB-SubCell"/>
</dbReference>
<keyword evidence="8 15" id="KW-0819">tRNA processing</keyword>
<evidence type="ECO:0000256" key="7">
    <source>
        <dbReference type="ARBA" id="ARBA00022664"/>
    </source>
</evidence>
<evidence type="ECO:0000259" key="16">
    <source>
        <dbReference type="PROSITE" id="PS50137"/>
    </source>
</evidence>
<sequence>MSVDALQKKIGYIFTQYNLLLQALTHRSSSNQHNERLEFLGDAILNYVIANVLYHKFPYISEGDMSRMRANLVCENTLATLAREFNLGDYLQLGQGELKNGGYHRESILANAIEAIIGSIFLDSNIQTTEVLITNWYQVRLNQMNPCDKQKDPKTRLQEYMQHRHLPLPIYWVNQIVGEAHNQIFTINCHINELAQPVIGSGSSRRRAEQDAAKKTLEILECNKNK</sequence>
<comment type="function">
    <text evidence="15">Digests double-stranded RNA. Involved in the processing of primary rRNA transcript to yield the immediate precursors to the large and small rRNAs (23S and 16S). Processes some mRNAs, and tRNAs when they are encoded in the rRNA operon. Processes pre-crRNA and tracrRNA of type II CRISPR loci if present in the organism.</text>
</comment>
<dbReference type="InterPro" id="IPR014720">
    <property type="entry name" value="dsRBD_dom"/>
</dbReference>
<comment type="similarity">
    <text evidence="3">Belongs to the ribonuclease III family.</text>
</comment>
<evidence type="ECO:0000256" key="14">
    <source>
        <dbReference type="ARBA" id="ARBA00022884"/>
    </source>
</evidence>
<keyword evidence="10 15" id="KW-0479">Metal-binding</keyword>
<dbReference type="SMART" id="SM00358">
    <property type="entry name" value="DSRM"/>
    <property type="match status" value="1"/>
</dbReference>
<reference evidence="18" key="1">
    <citation type="submission" date="2022-05" db="EMBL/GenBank/DDBJ databases">
        <title>Impact of host demography and evolutionary history on endosymbiont molecular evolution: a test in carpenter ants (Genus Camponotus) and their Blochmannia endosymbionts.</title>
        <authorList>
            <person name="Manthey J.D."/>
            <person name="Giron J.C."/>
            <person name="Hruska J.P."/>
        </authorList>
    </citation>
    <scope>NUCLEOTIDE SEQUENCE</scope>
    <source>
        <strain evidence="18">C-039</strain>
    </source>
</reference>
<evidence type="ECO:0000256" key="13">
    <source>
        <dbReference type="ARBA" id="ARBA00022842"/>
    </source>
</evidence>
<dbReference type="GO" id="GO:0006397">
    <property type="term" value="P:mRNA processing"/>
    <property type="evidence" value="ECO:0007669"/>
    <property type="project" value="UniProtKB-UniRule"/>
</dbReference>
<keyword evidence="14 15" id="KW-0694">RNA-binding</keyword>
<dbReference type="NCBIfam" id="TIGR02191">
    <property type="entry name" value="RNaseIII"/>
    <property type="match status" value="1"/>
</dbReference>
<evidence type="ECO:0000256" key="8">
    <source>
        <dbReference type="ARBA" id="ARBA00022694"/>
    </source>
</evidence>
<evidence type="ECO:0000256" key="10">
    <source>
        <dbReference type="ARBA" id="ARBA00022723"/>
    </source>
</evidence>
<gene>
    <name evidence="15 18" type="primary">rnc</name>
    <name evidence="18" type="ORF">M9393_00470</name>
</gene>
<dbReference type="GO" id="GO:0042802">
    <property type="term" value="F:identical protein binding"/>
    <property type="evidence" value="ECO:0007669"/>
    <property type="project" value="UniProtKB-ARBA"/>
</dbReference>
<dbReference type="GO" id="GO:0008033">
    <property type="term" value="P:tRNA processing"/>
    <property type="evidence" value="ECO:0007669"/>
    <property type="project" value="UniProtKB-KW"/>
</dbReference>
<feature type="binding site" evidence="15">
    <location>
        <position position="38"/>
    </location>
    <ligand>
        <name>Mg(2+)</name>
        <dbReference type="ChEBI" id="CHEBI:18420"/>
    </ligand>
</feature>
<feature type="domain" description="DRBM" evidence="16">
    <location>
        <begin position="152"/>
        <end position="222"/>
    </location>
</feature>
<dbReference type="HAMAP" id="MF_00104">
    <property type="entry name" value="RNase_III"/>
    <property type="match status" value="1"/>
</dbReference>
<comment type="catalytic activity">
    <reaction evidence="1 15">
        <text>Endonucleolytic cleavage to 5'-phosphomonoester.</text>
        <dbReference type="EC" id="3.1.26.3"/>
    </reaction>
</comment>
<dbReference type="SUPFAM" id="SSF69065">
    <property type="entry name" value="RNase III domain-like"/>
    <property type="match status" value="1"/>
</dbReference>
<dbReference type="EMBL" id="CP097753">
    <property type="protein sequence ID" value="URJ28240.1"/>
    <property type="molecule type" value="Genomic_DNA"/>
</dbReference>
<dbReference type="FunFam" id="1.10.1520.10:FF:000001">
    <property type="entry name" value="Ribonuclease 3"/>
    <property type="match status" value="1"/>
</dbReference>
<dbReference type="Pfam" id="PF00035">
    <property type="entry name" value="dsrm"/>
    <property type="match status" value="1"/>
</dbReference>
<accession>A0A9Q8U053</accession>
<feature type="domain" description="RNase III" evidence="17">
    <location>
        <begin position="3"/>
        <end position="125"/>
    </location>
</feature>
<feature type="binding site" evidence="15">
    <location>
        <position position="114"/>
    </location>
    <ligand>
        <name>Mg(2+)</name>
        <dbReference type="ChEBI" id="CHEBI:18420"/>
    </ligand>
</feature>
<keyword evidence="11 15" id="KW-0255">Endonuclease</keyword>
<name>A0A9Q8U053_9ENTR</name>
<dbReference type="InterPro" id="IPR036389">
    <property type="entry name" value="RNase_III_sf"/>
</dbReference>
<dbReference type="GO" id="GO:0003725">
    <property type="term" value="F:double-stranded RNA binding"/>
    <property type="evidence" value="ECO:0007669"/>
    <property type="project" value="TreeGrafter"/>
</dbReference>
<feature type="active site" evidence="15">
    <location>
        <position position="114"/>
    </location>
</feature>
<feature type="binding site" evidence="15">
    <location>
        <position position="111"/>
    </location>
    <ligand>
        <name>Mg(2+)</name>
        <dbReference type="ChEBI" id="CHEBI:18420"/>
    </ligand>
</feature>
<feature type="active site" evidence="15">
    <location>
        <position position="42"/>
    </location>
</feature>
<keyword evidence="9 15" id="KW-0540">Nuclease</keyword>
<evidence type="ECO:0000256" key="11">
    <source>
        <dbReference type="ARBA" id="ARBA00022759"/>
    </source>
</evidence>
<dbReference type="PROSITE" id="PS50137">
    <property type="entry name" value="DS_RBD"/>
    <property type="match status" value="1"/>
</dbReference>
<dbReference type="InterPro" id="IPR000999">
    <property type="entry name" value="RNase_III_dom"/>
</dbReference>
<proteinExistence type="inferred from homology"/>
<organism evidence="18 19">
    <name type="scientific">Candidatus Blochmannia vicinus</name>
    <name type="common">nom. nud.</name>
    <dbReference type="NCBI Taxonomy" id="251540"/>
    <lineage>
        <taxon>Bacteria</taxon>
        <taxon>Pseudomonadati</taxon>
        <taxon>Pseudomonadota</taxon>
        <taxon>Gammaproteobacteria</taxon>
        <taxon>Enterobacterales</taxon>
        <taxon>Enterobacteriaceae</taxon>
        <taxon>ant endosymbionts</taxon>
        <taxon>Candidatus Blochmanniella</taxon>
    </lineage>
</organism>
<protein>
    <recommendedName>
        <fullName evidence="15">Ribonuclease 3</fullName>
        <ecNumber evidence="15">3.1.26.3</ecNumber>
    </recommendedName>
    <alternativeName>
        <fullName evidence="15">Ribonuclease III</fullName>
        <shortName evidence="15">RNase III</shortName>
    </alternativeName>
</protein>
<dbReference type="GO" id="GO:0046872">
    <property type="term" value="F:metal ion binding"/>
    <property type="evidence" value="ECO:0007669"/>
    <property type="project" value="UniProtKB-KW"/>
</dbReference>
<evidence type="ECO:0000256" key="2">
    <source>
        <dbReference type="ARBA" id="ARBA00004496"/>
    </source>
</evidence>
<evidence type="ECO:0000259" key="17">
    <source>
        <dbReference type="PROSITE" id="PS50142"/>
    </source>
</evidence>
<dbReference type="PROSITE" id="PS50142">
    <property type="entry name" value="RNASE_3_2"/>
    <property type="match status" value="1"/>
</dbReference>
<evidence type="ECO:0000256" key="1">
    <source>
        <dbReference type="ARBA" id="ARBA00000109"/>
    </source>
</evidence>
<dbReference type="InterPro" id="IPR011907">
    <property type="entry name" value="RNase_III"/>
</dbReference>
<dbReference type="AlphaFoldDB" id="A0A9Q8U053"/>
<dbReference type="SUPFAM" id="SSF54768">
    <property type="entry name" value="dsRNA-binding domain-like"/>
    <property type="match status" value="1"/>
</dbReference>
<dbReference type="RefSeq" id="WP_250248665.1">
    <property type="nucleotide sequence ID" value="NZ_CP097753.1"/>
</dbReference>
<evidence type="ECO:0000256" key="15">
    <source>
        <dbReference type="HAMAP-Rule" id="MF_00104"/>
    </source>
</evidence>
<keyword evidence="7 15" id="KW-0507">mRNA processing</keyword>
<dbReference type="Pfam" id="PF14622">
    <property type="entry name" value="Ribonucleas_3_3"/>
    <property type="match status" value="1"/>
</dbReference>
<dbReference type="PANTHER" id="PTHR11207:SF0">
    <property type="entry name" value="RIBONUCLEASE 3"/>
    <property type="match status" value="1"/>
</dbReference>
<keyword evidence="6 15" id="KW-0698">rRNA processing</keyword>
<dbReference type="Proteomes" id="UP001056209">
    <property type="component" value="Chromosome"/>
</dbReference>
<evidence type="ECO:0000256" key="12">
    <source>
        <dbReference type="ARBA" id="ARBA00022801"/>
    </source>
</evidence>
<evidence type="ECO:0000256" key="6">
    <source>
        <dbReference type="ARBA" id="ARBA00022552"/>
    </source>
</evidence>
<dbReference type="Gene3D" id="3.30.160.20">
    <property type="match status" value="1"/>
</dbReference>
<dbReference type="GO" id="GO:0004525">
    <property type="term" value="F:ribonuclease III activity"/>
    <property type="evidence" value="ECO:0007669"/>
    <property type="project" value="UniProtKB-UniRule"/>
</dbReference>
<dbReference type="PANTHER" id="PTHR11207">
    <property type="entry name" value="RIBONUCLEASE III"/>
    <property type="match status" value="1"/>
</dbReference>
<evidence type="ECO:0000313" key="18">
    <source>
        <dbReference type="EMBL" id="URJ28240.1"/>
    </source>
</evidence>
<dbReference type="GO" id="GO:0010468">
    <property type="term" value="P:regulation of gene expression"/>
    <property type="evidence" value="ECO:0007669"/>
    <property type="project" value="TreeGrafter"/>
</dbReference>